<feature type="disulfide bond" evidence="10">
    <location>
        <begin position="362"/>
        <end position="379"/>
    </location>
</feature>
<evidence type="ECO:0000313" key="15">
    <source>
        <dbReference type="EMBL" id="PIK55524.1"/>
    </source>
</evidence>
<dbReference type="SMART" id="SM00180">
    <property type="entry name" value="EGF_Lam"/>
    <property type="match status" value="10"/>
</dbReference>
<dbReference type="PRINTS" id="PR00011">
    <property type="entry name" value="EGFLAMININ"/>
</dbReference>
<dbReference type="InterPro" id="IPR000034">
    <property type="entry name" value="Laminin_IV"/>
</dbReference>
<feature type="disulfide bond" evidence="10">
    <location>
        <begin position="820"/>
        <end position="832"/>
    </location>
</feature>
<evidence type="ECO:0000256" key="3">
    <source>
        <dbReference type="ARBA" id="ARBA00022530"/>
    </source>
</evidence>
<evidence type="ECO:0000256" key="2">
    <source>
        <dbReference type="ARBA" id="ARBA00022525"/>
    </source>
</evidence>
<keyword evidence="16" id="KW-1185">Reference proteome</keyword>
<dbReference type="FunFam" id="2.10.25.10:FF:000074">
    <property type="entry name" value="Laminin subunit alpha"/>
    <property type="match status" value="1"/>
</dbReference>
<dbReference type="InterPro" id="IPR002049">
    <property type="entry name" value="LE_dom"/>
</dbReference>
<evidence type="ECO:0000256" key="6">
    <source>
        <dbReference type="ARBA" id="ARBA00022869"/>
    </source>
</evidence>
<feature type="disulfide bond" evidence="10">
    <location>
        <begin position="792"/>
        <end position="801"/>
    </location>
</feature>
<feature type="disulfide bond" evidence="10">
    <location>
        <begin position="840"/>
        <end position="849"/>
    </location>
</feature>
<dbReference type="GO" id="GO:0009887">
    <property type="term" value="P:animal organ morphogenesis"/>
    <property type="evidence" value="ECO:0007669"/>
    <property type="project" value="TreeGrafter"/>
</dbReference>
<dbReference type="InterPro" id="IPR050440">
    <property type="entry name" value="Laminin/Netrin_ECM"/>
</dbReference>
<dbReference type="SMART" id="SM00282">
    <property type="entry name" value="LamG"/>
    <property type="match status" value="3"/>
</dbReference>
<sequence>NPNGCTECGCDVGGSTSLECDRVTGECRCRRSVTGRQCSRASAESFVPTLHYISAEFEYFGHPHFERDVLYAGYHYFGYVTLTGVESTSTTLTIPSSAVSGEYEILLRVITQGLTRVEVTITPSGVTQGTPLRVHPTSHFAPLGALRERYSTQIRYLERDFSLLQGNGKFVWIRHSKEAQGFYCFEQTKNEQHFEQKEVFSKDQVVALPIEFLNTEDVLGADRSSQFSSRCDVRTNEIGRGTSHEAFCTAQAFSLITFYFNGTLDCDCDLVGSLSIECDVQEGQCQCKPGVGGRRCDTCLPEFYAFGPTGCTECSCSSENKVCDLVTGQCDCPPNTAGSRCDRCVTFAYGYDNVTGCTMCLCNSVGSVHLNCDPVTGQCPCKSGVGTRECSQCLQGYKMFGSGGCQSCECDVAGSQPPVVCDPLSGQCNCKALVQGLSCNECTPGSFFLSESNQDGCLECVCTGITTECGSSSQRYIQFPIDDRVVPANLPVNSNLLWQIPQSYLAGDLLSMYGGELVLMVSYEADAPIVVTVNVLLKGADDDAVYGGSLLDPTTTLMVPMRESVWFRPNSDPLTRSEFLMILYDVRGVFISATMSDSTHTSRSTRFISSKVFLPRHPCTTLTAQGLSSRRVFLRARVRGPVMPGFNCEHCLVGYYGEATMGTDLDCLQCPCSDLTTESPACDVINGILVCLHCSKGHTGPTCQQCEEFYYGQPDQAGGFCAPCDCNNNTDQCDPSTGMCLNCQFRTEGFKCERCQTFLFGNASQRDCQDCNCVPDGSVGLICDGIDGQCPCLSNVTGRQCDRCLPNFYGYGGPDGCQPCSCNPFGSADLQCFRNGTCRCLADTTGDNCDQCLPGSYGLPLAQCQSCTCDPLGTIGGNSAICDPVDGQCPCVDGVNGIQCNQCTAGYIDFVNGACTKCDLCVDTLLSSILDLDSLLTNHSTDLDMVQQFSERDKTLLTLEPQINESLLEMRSLLTQLTLLRTELEIIDVQNLTQVATDVSDEVNMAVNGMQTQLSNSQAELGRITIINEEASSALQSTEDLVLTADGYVTVASNLNSTSYLMAREAANILAAINQVSFDMLQRIVLQELPRSESLLDRAANYSGQTNQQAVEASSLSGFLESTQQRMSDLEVSVLSVQGSLDTADRDLLQINSLLNQRDTLEEATENLIRQTEEKLVLMKSLINQTSIAVGEANQALVDTTLILNGSQAGNQGVPVPETLDQGDVNGWTEAESAVRNMLLVIGQLETLLAPLVINTESHAQILELETLSSQNFSSESFIFRGSRNSFKFVGQDTGRWRVVIWGGVVSVVNQAGDLARNATAVSQSVQDYLNDRNIATLETEARTLKTESAQLLDQVNNLNLNIPALETTLNEANSTVEEGKRLWSSVEGGTNNLQSAVQDLQDHVSDSSISEVIRIGDEAANTTIEYATSLLRNISQLNSSVVEGRTTVETLQASVNQSTSIINDLPDRVTSLETKHAEVSQKLETLYQLSNQTTELRSRIADKMAALKEKLAQAQHHLINSRLPARFEGSTALAIRRDSEALQTPFDEVRLSFQTEKRDGVLFFTENTVGDSFMSLEIIASRVVFRFRIANDIVRILSPIDVCCREWYDVLATRYANQGELTVTKVSTGGSSTNFDRSLNVFLRYMPFEANTTFYIGGIPRNYQLTVTLESGEMVKKFVFAYFQEISISESGGGLGFLMCACFEKEEFDLWQPYQLEGSTSCCAAPAEVDPTLPSSIDGINFGGFGSLQLSLPDFDIQSQNTISLEFRTSVSEATILSVTRPDLISYIGVFLSGGQVVFEINTAGNAKYTIPSSEMYKDATWYKVLVSYNTTNYKMEVSYTNGTIRELIERRTLYPLSFPNLKNSPKVYLGSADPANSATRGPTSLSFAGCMRNLNVINSTTGVLEQVAVSPDIAVNPQGVEFTGCLEEVTTGFGFRGDLAYAQLSLPDQLQFTRSLQFYFKTEHPDGILAYSYDSQSFNKLFYVTLYHGNIFVHYNVGKGLSEPLQTKGQKFNTGQWQLVAIQFTALSVSLKVNNQATIYSNRQLGTDGIQINGLSNSFLYLGGVPATIPVLIGGQFPIRKSSREI</sequence>
<dbReference type="FunFam" id="2.10.25.10:FF:000130">
    <property type="entry name" value="Laminin subunit beta 1"/>
    <property type="match status" value="1"/>
</dbReference>
<dbReference type="PANTHER" id="PTHR10574">
    <property type="entry name" value="NETRIN/LAMININ-RELATED"/>
    <property type="match status" value="1"/>
</dbReference>
<dbReference type="Pfam" id="PF00053">
    <property type="entry name" value="EGF_laminin"/>
    <property type="match status" value="9"/>
</dbReference>
<feature type="domain" description="Laminin EGF-like" evidence="13">
    <location>
        <begin position="867"/>
        <end position="917"/>
    </location>
</feature>
<feature type="domain" description="Laminin EGF-like" evidence="13">
    <location>
        <begin position="408"/>
        <end position="459"/>
    </location>
</feature>
<keyword evidence="3" id="KW-0272">Extracellular matrix</keyword>
<keyword evidence="6" id="KW-0084">Basement membrane</keyword>
<feature type="disulfide bond" evidence="10">
    <location>
        <begin position="266"/>
        <end position="278"/>
    </location>
</feature>
<dbReference type="Gene3D" id="2.10.25.10">
    <property type="entry name" value="Laminin"/>
    <property type="match status" value="10"/>
</dbReference>
<dbReference type="InterPro" id="IPR001791">
    <property type="entry name" value="Laminin_G"/>
</dbReference>
<dbReference type="GO" id="GO:0005604">
    <property type="term" value="C:basement membrane"/>
    <property type="evidence" value="ECO:0007669"/>
    <property type="project" value="UniProtKB-SubCell"/>
</dbReference>
<dbReference type="EMBL" id="MRZV01000213">
    <property type="protein sequence ID" value="PIK55524.1"/>
    <property type="molecule type" value="Genomic_DNA"/>
</dbReference>
<evidence type="ECO:0000313" key="16">
    <source>
        <dbReference type="Proteomes" id="UP000230750"/>
    </source>
</evidence>
<dbReference type="SMART" id="SM00281">
    <property type="entry name" value="LamB"/>
    <property type="match status" value="1"/>
</dbReference>
<evidence type="ECO:0000256" key="4">
    <source>
        <dbReference type="ARBA" id="ARBA00022729"/>
    </source>
</evidence>
<comment type="subcellular location">
    <subcellularLocation>
        <location evidence="1">Secreted</location>
        <location evidence="1">Extracellular space</location>
        <location evidence="1">Extracellular matrix</location>
        <location evidence="1">Basement membrane</location>
    </subcellularLocation>
</comment>
<feature type="domain" description="Laminin EGF-like" evidence="13">
    <location>
        <begin position="820"/>
        <end position="866"/>
    </location>
</feature>
<dbReference type="PROSITE" id="PS01248">
    <property type="entry name" value="EGF_LAM_1"/>
    <property type="match status" value="3"/>
</dbReference>
<feature type="domain" description="Laminin G" evidence="12">
    <location>
        <begin position="1930"/>
        <end position="2088"/>
    </location>
</feature>
<evidence type="ECO:0000259" key="12">
    <source>
        <dbReference type="PROSITE" id="PS50025"/>
    </source>
</evidence>
<dbReference type="InterPro" id="IPR013320">
    <property type="entry name" value="ConA-like_dom_sf"/>
</dbReference>
<dbReference type="FunFam" id="2.10.25.10:FF:000090">
    <property type="entry name" value="laminin subunit alpha"/>
    <property type="match status" value="2"/>
</dbReference>
<organism evidence="15 16">
    <name type="scientific">Stichopus japonicus</name>
    <name type="common">Sea cucumber</name>
    <dbReference type="NCBI Taxonomy" id="307972"/>
    <lineage>
        <taxon>Eukaryota</taxon>
        <taxon>Metazoa</taxon>
        <taxon>Echinodermata</taxon>
        <taxon>Eleutherozoa</taxon>
        <taxon>Echinozoa</taxon>
        <taxon>Holothuroidea</taxon>
        <taxon>Aspidochirotacea</taxon>
        <taxon>Aspidochirotida</taxon>
        <taxon>Stichopodidae</taxon>
        <taxon>Apostichopus</taxon>
    </lineage>
</organism>
<keyword evidence="9 10" id="KW-0424">Laminin EGF-like domain</keyword>
<evidence type="ECO:0000256" key="9">
    <source>
        <dbReference type="ARBA" id="ARBA00023292"/>
    </source>
</evidence>
<reference evidence="15 16" key="1">
    <citation type="journal article" date="2017" name="PLoS Biol.">
        <title>The sea cucumber genome provides insights into morphological evolution and visceral regeneration.</title>
        <authorList>
            <person name="Zhang X."/>
            <person name="Sun L."/>
            <person name="Yuan J."/>
            <person name="Sun Y."/>
            <person name="Gao Y."/>
            <person name="Zhang L."/>
            <person name="Li S."/>
            <person name="Dai H."/>
            <person name="Hamel J.F."/>
            <person name="Liu C."/>
            <person name="Yu Y."/>
            <person name="Liu S."/>
            <person name="Lin W."/>
            <person name="Guo K."/>
            <person name="Jin S."/>
            <person name="Xu P."/>
            <person name="Storey K.B."/>
            <person name="Huan P."/>
            <person name="Zhang T."/>
            <person name="Zhou Y."/>
            <person name="Zhang J."/>
            <person name="Lin C."/>
            <person name="Li X."/>
            <person name="Xing L."/>
            <person name="Huo D."/>
            <person name="Sun M."/>
            <person name="Wang L."/>
            <person name="Mercier A."/>
            <person name="Li F."/>
            <person name="Yang H."/>
            <person name="Xiang J."/>
        </authorList>
    </citation>
    <scope>NUCLEOTIDE SEQUENCE [LARGE SCALE GENOMIC DNA]</scope>
    <source>
        <strain evidence="15">Shaxun</strain>
        <tissue evidence="15">Muscle</tissue>
    </source>
</reference>
<feature type="domain" description="Laminin EGF-like" evidence="13">
    <location>
        <begin position="266"/>
        <end position="313"/>
    </location>
</feature>
<dbReference type="SUPFAM" id="SSF49899">
    <property type="entry name" value="Concanavalin A-like lectins/glucanases"/>
    <property type="match status" value="3"/>
</dbReference>
<dbReference type="Pfam" id="PF00052">
    <property type="entry name" value="Laminin_B"/>
    <property type="match status" value="1"/>
</dbReference>
<feature type="domain" description="Laminin EGF-like" evidence="13">
    <location>
        <begin position="724"/>
        <end position="770"/>
    </location>
</feature>
<dbReference type="Pfam" id="PF02210">
    <property type="entry name" value="Laminin_G_2"/>
    <property type="match status" value="3"/>
</dbReference>
<dbReference type="SUPFAM" id="SSF57196">
    <property type="entry name" value="EGF/Laminin"/>
    <property type="match status" value="7"/>
</dbReference>
<feature type="disulfide bond" evidence="10">
    <location>
        <begin position="430"/>
        <end position="439"/>
    </location>
</feature>
<dbReference type="FunFam" id="2.10.25.10:FF:000189">
    <property type="entry name" value="Laminin subunit alpha 2"/>
    <property type="match status" value="1"/>
</dbReference>
<feature type="domain" description="Laminin G" evidence="12">
    <location>
        <begin position="1525"/>
        <end position="1724"/>
    </location>
</feature>
<comment type="caution">
    <text evidence="10">Lacks conserved residue(s) required for the propagation of feature annotation.</text>
</comment>
<dbReference type="PROSITE" id="PS51115">
    <property type="entry name" value="LAMININ_IVA"/>
    <property type="match status" value="1"/>
</dbReference>
<keyword evidence="4" id="KW-0732">Signal</keyword>
<feature type="disulfide bond" evidence="10">
    <location>
        <begin position="891"/>
        <end position="900"/>
    </location>
</feature>
<proteinExistence type="predicted"/>
<dbReference type="Gene3D" id="2.60.120.200">
    <property type="match status" value="3"/>
</dbReference>
<evidence type="ECO:0000259" key="14">
    <source>
        <dbReference type="PROSITE" id="PS51115"/>
    </source>
</evidence>
<dbReference type="PANTHER" id="PTHR10574:SF442">
    <property type="entry name" value="LAMININ-LIKE PROTEIN EPI-1"/>
    <property type="match status" value="1"/>
</dbReference>
<feature type="domain" description="Laminin IV type A" evidence="14">
    <location>
        <begin position="442"/>
        <end position="629"/>
    </location>
</feature>
<feature type="disulfide bond" evidence="10">
    <location>
        <begin position="381"/>
        <end position="390"/>
    </location>
</feature>
<feature type="disulfide bond" evidence="10">
    <location>
        <begin position="360"/>
        <end position="372"/>
    </location>
</feature>
<gene>
    <name evidence="15" type="ORF">BSL78_07606</name>
</gene>
<feature type="disulfide bond" evidence="10">
    <location>
        <begin position="771"/>
        <end position="783"/>
    </location>
</feature>
<dbReference type="PROSITE" id="PS50027">
    <property type="entry name" value="EGF_LAM_2"/>
    <property type="match status" value="8"/>
</dbReference>
<keyword evidence="11" id="KW-0175">Coiled coil</keyword>
<dbReference type="CDD" id="cd00110">
    <property type="entry name" value="LamG"/>
    <property type="match status" value="3"/>
</dbReference>
<evidence type="ECO:0000256" key="1">
    <source>
        <dbReference type="ARBA" id="ARBA00004302"/>
    </source>
</evidence>
<dbReference type="CDD" id="cd00055">
    <property type="entry name" value="EGF_Lam"/>
    <property type="match status" value="10"/>
</dbReference>
<feature type="disulfide bond" evidence="10">
    <location>
        <begin position="773"/>
        <end position="790"/>
    </location>
</feature>
<feature type="domain" description="Laminin EGF-like" evidence="13">
    <location>
        <begin position="360"/>
        <end position="407"/>
    </location>
</feature>
<evidence type="ECO:0000256" key="8">
    <source>
        <dbReference type="ARBA" id="ARBA00023180"/>
    </source>
</evidence>
<feature type="domain" description="Laminin G" evidence="12">
    <location>
        <begin position="1740"/>
        <end position="1927"/>
    </location>
</feature>
<dbReference type="STRING" id="307972.A0A2G8L5J2"/>
<feature type="disulfide bond" evidence="10">
    <location>
        <begin position="332"/>
        <end position="341"/>
    </location>
</feature>
<keyword evidence="8" id="KW-0325">Glycoprotein</keyword>
<dbReference type="Proteomes" id="UP000230750">
    <property type="component" value="Unassembled WGS sequence"/>
</dbReference>
<evidence type="ECO:0000256" key="11">
    <source>
        <dbReference type="SAM" id="Coils"/>
    </source>
</evidence>
<evidence type="ECO:0000256" key="7">
    <source>
        <dbReference type="ARBA" id="ARBA00023157"/>
    </source>
</evidence>
<keyword evidence="2" id="KW-0964">Secreted</keyword>
<dbReference type="OrthoDB" id="5985440at2759"/>
<feature type="disulfide bond" evidence="10">
    <location>
        <begin position="743"/>
        <end position="752"/>
    </location>
</feature>
<dbReference type="PROSITE" id="PS50025">
    <property type="entry name" value="LAM_G_DOMAIN"/>
    <property type="match status" value="3"/>
</dbReference>
<evidence type="ECO:0000259" key="13">
    <source>
        <dbReference type="PROSITE" id="PS50027"/>
    </source>
</evidence>
<protein>
    <submittedName>
        <fullName evidence="15">Putative laminin-like protein epi-1</fullName>
    </submittedName>
</protein>
<feature type="disulfide bond" evidence="10">
    <location>
        <begin position="268"/>
        <end position="285"/>
    </location>
</feature>
<evidence type="ECO:0000256" key="5">
    <source>
        <dbReference type="ARBA" id="ARBA00022737"/>
    </source>
</evidence>
<accession>A0A2G8L5J2</accession>
<feature type="non-terminal residue" evidence="15">
    <location>
        <position position="1"/>
    </location>
</feature>
<comment type="caution">
    <text evidence="15">The sequence shown here is derived from an EMBL/GenBank/DDBJ whole genome shotgun (WGS) entry which is preliminary data.</text>
</comment>
<keyword evidence="5" id="KW-0677">Repeat</keyword>
<feature type="domain" description="Laminin EGF-like" evidence="13">
    <location>
        <begin position="314"/>
        <end position="359"/>
    </location>
</feature>
<evidence type="ECO:0000256" key="10">
    <source>
        <dbReference type="PROSITE-ProRule" id="PRU00460"/>
    </source>
</evidence>
<dbReference type="GO" id="GO:0009888">
    <property type="term" value="P:tissue development"/>
    <property type="evidence" value="ECO:0007669"/>
    <property type="project" value="TreeGrafter"/>
</dbReference>
<feature type="domain" description="Laminin EGF-like" evidence="13">
    <location>
        <begin position="771"/>
        <end position="819"/>
    </location>
</feature>
<feature type="coiled-coil region" evidence="11">
    <location>
        <begin position="1335"/>
        <end position="1376"/>
    </location>
</feature>
<keyword evidence="7 10" id="KW-1015">Disulfide bond</keyword>
<feature type="disulfide bond" evidence="10">
    <location>
        <begin position="287"/>
        <end position="296"/>
    </location>
</feature>
<name>A0A2G8L5J2_STIJA</name>